<comment type="caution">
    <text evidence="1">The sequence shown here is derived from an EMBL/GenBank/DDBJ whole genome shotgun (WGS) entry which is preliminary data.</text>
</comment>
<gene>
    <name evidence="1" type="ORF">F902_03671</name>
</gene>
<dbReference type="HOGENOM" id="CLU_951968_0_0_6"/>
<accession>N9TD09</accession>
<proteinExistence type="predicted"/>
<organism evidence="1 2">
    <name type="scientific">Acinetobacter higginsii</name>
    <dbReference type="NCBI Taxonomy" id="70347"/>
    <lineage>
        <taxon>Bacteria</taxon>
        <taxon>Pseudomonadati</taxon>
        <taxon>Pseudomonadota</taxon>
        <taxon>Gammaproteobacteria</taxon>
        <taxon>Moraxellales</taxon>
        <taxon>Moraxellaceae</taxon>
        <taxon>Acinetobacter</taxon>
    </lineage>
</organism>
<dbReference type="PATRIC" id="fig|1217700.3.peg.3567"/>
<evidence type="ECO:0000313" key="2">
    <source>
        <dbReference type="Proteomes" id="UP000013084"/>
    </source>
</evidence>
<protein>
    <submittedName>
        <fullName evidence="1">Uncharacterized protein</fullName>
    </submittedName>
</protein>
<dbReference type="Proteomes" id="UP000013084">
    <property type="component" value="Unassembled WGS sequence"/>
</dbReference>
<name>N9TD09_9GAMM</name>
<evidence type="ECO:0000313" key="1">
    <source>
        <dbReference type="EMBL" id="ENX55061.1"/>
    </source>
</evidence>
<keyword evidence="2" id="KW-1185">Reference proteome</keyword>
<dbReference type="AlphaFoldDB" id="N9TD09"/>
<sequence length="292" mass="33856">MVCNRMLCKLFIFFLTSIFFCSNTSAGNNKNDYNQSIKSFEKSIYGRKVYADVAFLVGQAAILMGKPPVLIKPLPHYIEQSNSFPEFIEYYLWTIRDKKLKVEKLDFLTFKDIAFKPELALRLNTFPLETEEYNRQVKKSFLMMGYSITCSDHFDENPLISPLDYGYVTTHQILALVIAKDKGCVDNQPYQQALPLLINRLKAEFDVETKLNDLQIERAAILALIGRVDMVPAEFIQRIVDTQRSDGYWLYNDEITPRIIPKEHTSALAYFLLVAYRDNILQKKESKLKNND</sequence>
<reference evidence="1 2" key="1">
    <citation type="submission" date="2013-02" db="EMBL/GenBank/DDBJ databases">
        <title>The Genome Sequence of Acinetobacter sp. CIP 70.18.</title>
        <authorList>
            <consortium name="The Broad Institute Genome Sequencing Platform"/>
            <consortium name="The Broad Institute Genome Sequencing Center for Infectious Disease"/>
            <person name="Cerqueira G."/>
            <person name="Feldgarden M."/>
            <person name="Courvalin P."/>
            <person name="Perichon B."/>
            <person name="Grillot-Courvalin C."/>
            <person name="Clermont D."/>
            <person name="Rocha E."/>
            <person name="Yoon E.-J."/>
            <person name="Nemec A."/>
            <person name="Walker B."/>
            <person name="Young S.K."/>
            <person name="Zeng Q."/>
            <person name="Gargeya S."/>
            <person name="Fitzgerald M."/>
            <person name="Haas B."/>
            <person name="Abouelleil A."/>
            <person name="Alvarado L."/>
            <person name="Arachchi H.M."/>
            <person name="Berlin A.M."/>
            <person name="Chapman S.B."/>
            <person name="Dewar J."/>
            <person name="Goldberg J."/>
            <person name="Griggs A."/>
            <person name="Gujja S."/>
            <person name="Hansen M."/>
            <person name="Howarth C."/>
            <person name="Imamovic A."/>
            <person name="Larimer J."/>
            <person name="McCowan C."/>
            <person name="Murphy C."/>
            <person name="Neiman D."/>
            <person name="Pearson M."/>
            <person name="Priest M."/>
            <person name="Roberts A."/>
            <person name="Saif S."/>
            <person name="Shea T."/>
            <person name="Sisk P."/>
            <person name="Sykes S."/>
            <person name="Wortman J."/>
            <person name="Nusbaum C."/>
            <person name="Birren B."/>
        </authorList>
    </citation>
    <scope>NUCLEOTIDE SEQUENCE [LARGE SCALE GENOMIC DNA]</scope>
    <source>
        <strain evidence="1 2">CIP 70.18</strain>
    </source>
</reference>
<dbReference type="EMBL" id="APRN01000041">
    <property type="protein sequence ID" value="ENX55061.1"/>
    <property type="molecule type" value="Genomic_DNA"/>
</dbReference>
<accession>N9SKF1</accession>